<dbReference type="InterPro" id="IPR008457">
    <property type="entry name" value="Cu-R_CopD_dom"/>
</dbReference>
<evidence type="ECO:0000256" key="3">
    <source>
        <dbReference type="ARBA" id="ARBA00022692"/>
    </source>
</evidence>
<feature type="transmembrane region" description="Helical" evidence="7">
    <location>
        <begin position="289"/>
        <end position="311"/>
    </location>
</feature>
<feature type="transmembrane region" description="Helical" evidence="7">
    <location>
        <begin position="42"/>
        <end position="63"/>
    </location>
</feature>
<keyword evidence="2" id="KW-1003">Cell membrane</keyword>
<dbReference type="Proteomes" id="UP000035722">
    <property type="component" value="Unassembled WGS sequence"/>
</dbReference>
<feature type="transmembrane region" description="Helical" evidence="7">
    <location>
        <begin position="120"/>
        <end position="139"/>
    </location>
</feature>
<dbReference type="InterPro" id="IPR019108">
    <property type="entry name" value="Caa3_assmbl_CtaG-rel"/>
</dbReference>
<dbReference type="PANTHER" id="PTHR34820">
    <property type="entry name" value="INNER MEMBRANE PROTEIN YEBZ"/>
    <property type="match status" value="1"/>
</dbReference>
<evidence type="ECO:0000256" key="6">
    <source>
        <dbReference type="SAM" id="MobiDB-lite"/>
    </source>
</evidence>
<protein>
    <submittedName>
        <fullName evidence="9">Copper resistance D family protein</fullName>
    </submittedName>
</protein>
<name>A0A024H022_9MICC</name>
<evidence type="ECO:0000256" key="4">
    <source>
        <dbReference type="ARBA" id="ARBA00022989"/>
    </source>
</evidence>
<feature type="domain" description="Copper resistance protein D" evidence="8">
    <location>
        <begin position="212"/>
        <end position="310"/>
    </location>
</feature>
<evidence type="ECO:0000256" key="7">
    <source>
        <dbReference type="SAM" id="Phobius"/>
    </source>
</evidence>
<feature type="transmembrane region" description="Helical" evidence="7">
    <location>
        <begin position="582"/>
        <end position="600"/>
    </location>
</feature>
<evidence type="ECO:0000313" key="10">
    <source>
        <dbReference type="Proteomes" id="UP000035722"/>
    </source>
</evidence>
<comment type="caution">
    <text evidence="9">The sequence shown here is derived from an EMBL/GenBank/DDBJ whole genome shotgun (WGS) entry which is preliminary data.</text>
</comment>
<feature type="region of interest" description="Disordered" evidence="6">
    <location>
        <begin position="605"/>
        <end position="628"/>
    </location>
</feature>
<feature type="transmembrane region" description="Helical" evidence="7">
    <location>
        <begin position="249"/>
        <end position="269"/>
    </location>
</feature>
<feature type="transmembrane region" description="Helical" evidence="7">
    <location>
        <begin position="216"/>
        <end position="237"/>
    </location>
</feature>
<dbReference type="Pfam" id="PF09678">
    <property type="entry name" value="Caa3_CtaG"/>
    <property type="match status" value="1"/>
</dbReference>
<evidence type="ECO:0000256" key="1">
    <source>
        <dbReference type="ARBA" id="ARBA00004651"/>
    </source>
</evidence>
<evidence type="ECO:0000256" key="5">
    <source>
        <dbReference type="ARBA" id="ARBA00023136"/>
    </source>
</evidence>
<evidence type="ECO:0000313" key="9">
    <source>
        <dbReference type="EMBL" id="CCQ45104.1"/>
    </source>
</evidence>
<sequence>MAFLGAGVLALAWAYSYGGGSVPGLLDRAGPVVTWGLPAAKLVFNVASAGTIGALTLAVFALPRGGAAYATALRFAGWSAVVWAGSAALHTYANFLFIANTAPSAGLGEAFLTYVTRIDAGRAGALTTLIAGAVAASCFRLRSPRLLAGTAVAAFVGLLPLVMKSHAAGGTDHADSTTAIFVHAAAAAVWVGGLLVLLVLRRVLPHDQLVVTVRRYSTLALICFISLAVTGVLGALVRVSTVEALLSPYGIIVLAKAGVFVILGVFGALHRRWSINRMEKIPGRGGRQFGALAVAELAVMGAASGMAAALARTETPAGTGAGAVRKVGAQEFVSELPEPGLWEFTTAWAPDPLWSLACGFAVFAYLAGVRRLHVTGRSWPLYRTVLWLAGVAVLLMVTNGGVHLYQGYLFNAHVLTQMMLTAVVPLLLVPAAPLTLAQLAARARTDGSTGIKEFVDRYAQPALAMLRKDPVLTIFILAASLFAIYYSPLLEWAAVGQVGYSAMTLLALLSGCLTTAALTGIRDSGTSTTYGRLLALAGTAALYAFGGWKLTEQAPSMEVPWFTAVGKPWGLSPAAAAEMGGSIMWSVAAASLAITAAIIISTRRNGNPGPLDRERPKTAQDLQLDVAN</sequence>
<proteinExistence type="predicted"/>
<dbReference type="Pfam" id="PF05425">
    <property type="entry name" value="CopD"/>
    <property type="match status" value="1"/>
</dbReference>
<feature type="transmembrane region" description="Helical" evidence="7">
    <location>
        <begin position="533"/>
        <end position="551"/>
    </location>
</feature>
<feature type="transmembrane region" description="Helical" evidence="7">
    <location>
        <begin position="471"/>
        <end position="488"/>
    </location>
</feature>
<dbReference type="InterPro" id="IPR032694">
    <property type="entry name" value="CopC/D"/>
</dbReference>
<keyword evidence="3 7" id="KW-0812">Transmembrane</keyword>
<reference evidence="10" key="1">
    <citation type="journal article" date="2014" name="Genome Announc.">
        <title>Genome Sequence of Arthrobacter siccitolerans 4J27, a Xeroprotectant-Producing Desiccation-Tolerant Microorganism.</title>
        <authorList>
            <person name="Manzanera M."/>
            <person name="Santa-Cruz-Calvo L."/>
            <person name="Vilchez J.I."/>
            <person name="Garcia-Fontana C."/>
            <person name="Silva-Castro G.A."/>
            <person name="Calvo C."/>
            <person name="Gonzalez-Lopez J."/>
        </authorList>
    </citation>
    <scope>NUCLEOTIDE SEQUENCE [LARGE SCALE GENOMIC DNA]</scope>
    <source>
        <strain evidence="10">4J27</strain>
    </source>
</reference>
<dbReference type="AlphaFoldDB" id="A0A024H022"/>
<evidence type="ECO:0000256" key="2">
    <source>
        <dbReference type="ARBA" id="ARBA00022475"/>
    </source>
</evidence>
<feature type="transmembrane region" description="Helical" evidence="7">
    <location>
        <begin position="352"/>
        <end position="369"/>
    </location>
</feature>
<feature type="transmembrane region" description="Helical" evidence="7">
    <location>
        <begin position="500"/>
        <end position="521"/>
    </location>
</feature>
<organism evidence="9 10">
    <name type="scientific">Pseudarthrobacter siccitolerans</name>
    <dbReference type="NCBI Taxonomy" id="861266"/>
    <lineage>
        <taxon>Bacteria</taxon>
        <taxon>Bacillati</taxon>
        <taxon>Actinomycetota</taxon>
        <taxon>Actinomycetes</taxon>
        <taxon>Micrococcales</taxon>
        <taxon>Micrococcaceae</taxon>
        <taxon>Pseudarthrobacter</taxon>
    </lineage>
</organism>
<feature type="transmembrane region" description="Helical" evidence="7">
    <location>
        <begin position="146"/>
        <end position="168"/>
    </location>
</feature>
<dbReference type="STRING" id="861266.ARTSIC4J27_1037"/>
<keyword evidence="5 7" id="KW-0472">Membrane</keyword>
<dbReference type="EMBL" id="CAQI01000032">
    <property type="protein sequence ID" value="CCQ45104.1"/>
    <property type="molecule type" value="Genomic_DNA"/>
</dbReference>
<keyword evidence="4 7" id="KW-1133">Transmembrane helix</keyword>
<feature type="transmembrane region" description="Helical" evidence="7">
    <location>
        <begin position="381"/>
        <end position="402"/>
    </location>
</feature>
<accession>A0A024H022</accession>
<dbReference type="GO" id="GO:0005886">
    <property type="term" value="C:plasma membrane"/>
    <property type="evidence" value="ECO:0007669"/>
    <property type="project" value="UniProtKB-SubCell"/>
</dbReference>
<comment type="subcellular location">
    <subcellularLocation>
        <location evidence="1">Cell membrane</location>
        <topology evidence="1">Multi-pass membrane protein</topology>
    </subcellularLocation>
</comment>
<gene>
    <name evidence="9" type="ORF">ARTSIC4J27_1037</name>
</gene>
<evidence type="ECO:0000259" key="8">
    <source>
        <dbReference type="Pfam" id="PF05425"/>
    </source>
</evidence>
<dbReference type="GO" id="GO:0006825">
    <property type="term" value="P:copper ion transport"/>
    <property type="evidence" value="ECO:0007669"/>
    <property type="project" value="InterPro"/>
</dbReference>
<keyword evidence="10" id="KW-1185">Reference proteome</keyword>
<feature type="transmembrane region" description="Helical" evidence="7">
    <location>
        <begin position="414"/>
        <end position="436"/>
    </location>
</feature>
<feature type="transmembrane region" description="Helical" evidence="7">
    <location>
        <begin position="180"/>
        <end position="204"/>
    </location>
</feature>
<dbReference type="PANTHER" id="PTHR34820:SF4">
    <property type="entry name" value="INNER MEMBRANE PROTEIN YEBZ"/>
    <property type="match status" value="1"/>
</dbReference>
<feature type="transmembrane region" description="Helical" evidence="7">
    <location>
        <begin position="75"/>
        <end position="100"/>
    </location>
</feature>